<feature type="compositionally biased region" description="Low complexity" evidence="1">
    <location>
        <begin position="29"/>
        <end position="49"/>
    </location>
</feature>
<gene>
    <name evidence="2" type="ORF">ACH5RR_029039</name>
</gene>
<comment type="caution">
    <text evidence="2">The sequence shown here is derived from an EMBL/GenBank/DDBJ whole genome shotgun (WGS) entry which is preliminary data.</text>
</comment>
<evidence type="ECO:0000313" key="2">
    <source>
        <dbReference type="EMBL" id="KAL3509638.1"/>
    </source>
</evidence>
<protein>
    <recommendedName>
        <fullName evidence="4">Protein NUCLEAR FUSION DEFECTIVE 6, chloroplastic/mitochondrial</fullName>
    </recommendedName>
</protein>
<evidence type="ECO:0000256" key="1">
    <source>
        <dbReference type="SAM" id="MobiDB-lite"/>
    </source>
</evidence>
<sequence length="98" mass="10747">MVISTASSAARSLFRSTPLRNAAARLASKSKSTPSPSPFRSSSSSSQPRFSHRIFRRPVELTACLESMQPYHTATASSLMISNLTVSRCGYGWLFEDM</sequence>
<name>A0ABD2YQK5_9GENT</name>
<evidence type="ECO:0008006" key="4">
    <source>
        <dbReference type="Google" id="ProtNLM"/>
    </source>
</evidence>
<dbReference type="PANTHER" id="PTHR33156:SF48">
    <property type="entry name" value="PROTEIN NUCLEAR FUSION DEFECTIVE 6, MITOCHONDRIAL"/>
    <property type="match status" value="1"/>
</dbReference>
<dbReference type="PANTHER" id="PTHR33156">
    <property type="entry name" value="OS02G0230000 PROTEIN"/>
    <property type="match status" value="1"/>
</dbReference>
<dbReference type="Proteomes" id="UP001630127">
    <property type="component" value="Unassembled WGS sequence"/>
</dbReference>
<feature type="region of interest" description="Disordered" evidence="1">
    <location>
        <begin position="24"/>
        <end position="51"/>
    </location>
</feature>
<accession>A0ABD2YQK5</accession>
<evidence type="ECO:0000313" key="3">
    <source>
        <dbReference type="Proteomes" id="UP001630127"/>
    </source>
</evidence>
<dbReference type="InterPro" id="IPR043459">
    <property type="entry name" value="NFD6/NOXY2-like"/>
</dbReference>
<dbReference type="AlphaFoldDB" id="A0ABD2YQK5"/>
<keyword evidence="3" id="KW-1185">Reference proteome</keyword>
<proteinExistence type="predicted"/>
<reference evidence="2 3" key="1">
    <citation type="submission" date="2024-11" db="EMBL/GenBank/DDBJ databases">
        <title>A near-complete genome assembly of Cinchona calisaya.</title>
        <authorList>
            <person name="Lian D.C."/>
            <person name="Zhao X.W."/>
            <person name="Wei L."/>
        </authorList>
    </citation>
    <scope>NUCLEOTIDE SEQUENCE [LARGE SCALE GENOMIC DNA]</scope>
    <source>
        <tissue evidence="2">Nenye</tissue>
    </source>
</reference>
<dbReference type="EMBL" id="JBJUIK010000012">
    <property type="protein sequence ID" value="KAL3509638.1"/>
    <property type="molecule type" value="Genomic_DNA"/>
</dbReference>
<organism evidence="2 3">
    <name type="scientific">Cinchona calisaya</name>
    <dbReference type="NCBI Taxonomy" id="153742"/>
    <lineage>
        <taxon>Eukaryota</taxon>
        <taxon>Viridiplantae</taxon>
        <taxon>Streptophyta</taxon>
        <taxon>Embryophyta</taxon>
        <taxon>Tracheophyta</taxon>
        <taxon>Spermatophyta</taxon>
        <taxon>Magnoliopsida</taxon>
        <taxon>eudicotyledons</taxon>
        <taxon>Gunneridae</taxon>
        <taxon>Pentapetalae</taxon>
        <taxon>asterids</taxon>
        <taxon>lamiids</taxon>
        <taxon>Gentianales</taxon>
        <taxon>Rubiaceae</taxon>
        <taxon>Cinchonoideae</taxon>
        <taxon>Cinchoneae</taxon>
        <taxon>Cinchona</taxon>
    </lineage>
</organism>